<dbReference type="Proteomes" id="UP000075881">
    <property type="component" value="Unassembled WGS sequence"/>
</dbReference>
<feature type="compositionally biased region" description="Polar residues" evidence="1">
    <location>
        <begin position="157"/>
        <end position="166"/>
    </location>
</feature>
<organism evidence="2 3">
    <name type="scientific">Anopheles christyi</name>
    <dbReference type="NCBI Taxonomy" id="43041"/>
    <lineage>
        <taxon>Eukaryota</taxon>
        <taxon>Metazoa</taxon>
        <taxon>Ecdysozoa</taxon>
        <taxon>Arthropoda</taxon>
        <taxon>Hexapoda</taxon>
        <taxon>Insecta</taxon>
        <taxon>Pterygota</taxon>
        <taxon>Neoptera</taxon>
        <taxon>Endopterygota</taxon>
        <taxon>Diptera</taxon>
        <taxon>Nematocera</taxon>
        <taxon>Culicoidea</taxon>
        <taxon>Culicidae</taxon>
        <taxon>Anophelinae</taxon>
        <taxon>Anopheles</taxon>
    </lineage>
</organism>
<evidence type="ECO:0000313" key="3">
    <source>
        <dbReference type="Proteomes" id="UP000075881"/>
    </source>
</evidence>
<dbReference type="Pfam" id="PF15502">
    <property type="entry name" value="MPLKIP"/>
    <property type="match status" value="1"/>
</dbReference>
<dbReference type="EnsemblMetazoa" id="ACHR007471-RA">
    <property type="protein sequence ID" value="ACHR007471-PA"/>
    <property type="gene ID" value="ACHR007471"/>
</dbReference>
<dbReference type="VEuPathDB" id="VectorBase:ACHR007471"/>
<sequence length="166" mass="18476">QIGFILLDIARPSNEAGTLQLRQEIIIPHSPSICFHGRKVSTGDIGMDKIMTKIKTVRGIRHPIVMTMLTRETQVLAPVSAWGLVTTGEDTTIEINVLGEIDHNITIGKPESYNIRDYFHPSMLEDPWDFLQRKSTASSDRTVKNEFPDRNDENGDESSNSGGANV</sequence>
<dbReference type="AlphaFoldDB" id="A0A182K9N4"/>
<protein>
    <submittedName>
        <fullName evidence="2">Uncharacterized protein</fullName>
    </submittedName>
</protein>
<proteinExistence type="predicted"/>
<feature type="region of interest" description="Disordered" evidence="1">
    <location>
        <begin position="135"/>
        <end position="166"/>
    </location>
</feature>
<accession>A0A182K9N4</accession>
<reference evidence="3" key="1">
    <citation type="submission" date="2013-03" db="EMBL/GenBank/DDBJ databases">
        <title>The Genome Sequence of Anopheles christyi ACHKN1017.</title>
        <authorList>
            <consortium name="The Broad Institute Genomics Platform"/>
            <person name="Neafsey D.E."/>
            <person name="Besansky N."/>
            <person name="Walker B."/>
            <person name="Young S.K."/>
            <person name="Zeng Q."/>
            <person name="Gargeya S."/>
            <person name="Fitzgerald M."/>
            <person name="Haas B."/>
            <person name="Abouelleil A."/>
            <person name="Allen A.W."/>
            <person name="Alvarado L."/>
            <person name="Arachchi H.M."/>
            <person name="Berlin A.M."/>
            <person name="Chapman S.B."/>
            <person name="Gainer-Dewar J."/>
            <person name="Goldberg J."/>
            <person name="Griggs A."/>
            <person name="Gujja S."/>
            <person name="Hansen M."/>
            <person name="Howarth C."/>
            <person name="Imamovic A."/>
            <person name="Ireland A."/>
            <person name="Larimer J."/>
            <person name="McCowan C."/>
            <person name="Murphy C."/>
            <person name="Pearson M."/>
            <person name="Poon T.W."/>
            <person name="Priest M."/>
            <person name="Roberts A."/>
            <person name="Saif S."/>
            <person name="Shea T."/>
            <person name="Sisk P."/>
            <person name="Sykes S."/>
            <person name="Wortman J."/>
            <person name="Nusbaum C."/>
            <person name="Birren B."/>
        </authorList>
    </citation>
    <scope>NUCLEOTIDE SEQUENCE [LARGE SCALE GENOMIC DNA]</scope>
    <source>
        <strain evidence="3">ACHKN1017</strain>
    </source>
</reference>
<dbReference type="InterPro" id="IPR028265">
    <property type="entry name" value="TTDN1/SICKLE"/>
</dbReference>
<feature type="compositionally biased region" description="Basic and acidic residues" evidence="1">
    <location>
        <begin position="141"/>
        <end position="153"/>
    </location>
</feature>
<evidence type="ECO:0000256" key="1">
    <source>
        <dbReference type="SAM" id="MobiDB-lite"/>
    </source>
</evidence>
<name>A0A182K9N4_9DIPT</name>
<reference evidence="2" key="2">
    <citation type="submission" date="2020-05" db="UniProtKB">
        <authorList>
            <consortium name="EnsemblMetazoa"/>
        </authorList>
    </citation>
    <scope>IDENTIFICATION</scope>
    <source>
        <strain evidence="2">ACHKN1017</strain>
    </source>
</reference>
<evidence type="ECO:0000313" key="2">
    <source>
        <dbReference type="EnsemblMetazoa" id="ACHR007471-PA"/>
    </source>
</evidence>
<keyword evidence="3" id="KW-1185">Reference proteome</keyword>